<dbReference type="Pfam" id="PF04968">
    <property type="entry name" value="CHORD"/>
    <property type="match status" value="2"/>
</dbReference>
<name>A0ABM3CI37_SALSA</name>
<protein>
    <submittedName>
        <fullName evidence="7">Cysteine and histidine-rich domain-containing protein 1 isoform X2</fullName>
    </submittedName>
</protein>
<feature type="region of interest" description="Disordered" evidence="4">
    <location>
        <begin position="268"/>
        <end position="303"/>
    </location>
</feature>
<dbReference type="InterPro" id="IPR008978">
    <property type="entry name" value="HSP20-like_chaperone"/>
</dbReference>
<accession>A0ABM3CI37</accession>
<dbReference type="RefSeq" id="XP_045546224.1">
    <property type="nucleotide sequence ID" value="XM_045690268.1"/>
</dbReference>
<feature type="domain" description="CHORD" evidence="5">
    <location>
        <begin position="5"/>
        <end position="64"/>
    </location>
</feature>
<evidence type="ECO:0000313" key="6">
    <source>
        <dbReference type="Proteomes" id="UP001652741"/>
    </source>
</evidence>
<organism evidence="6 7">
    <name type="scientific">Salmo salar</name>
    <name type="common">Atlantic salmon</name>
    <dbReference type="NCBI Taxonomy" id="8030"/>
    <lineage>
        <taxon>Eukaryota</taxon>
        <taxon>Metazoa</taxon>
        <taxon>Chordata</taxon>
        <taxon>Craniata</taxon>
        <taxon>Vertebrata</taxon>
        <taxon>Euteleostomi</taxon>
        <taxon>Actinopterygii</taxon>
        <taxon>Neopterygii</taxon>
        <taxon>Teleostei</taxon>
        <taxon>Protacanthopterygii</taxon>
        <taxon>Salmoniformes</taxon>
        <taxon>Salmonidae</taxon>
        <taxon>Salmoninae</taxon>
        <taxon>Salmo</taxon>
    </lineage>
</organism>
<proteinExistence type="predicted"/>
<dbReference type="InterPro" id="IPR039790">
    <property type="entry name" value="CHRD1"/>
</dbReference>
<sequence>MSLLCYNKGCGQRFEADDNPDDACTHHPGVPVFHDALKGWSCCKRRTTDFSDFLSIAGCTKGPHNQEKPPVPVKPDVTSSEDQEGADDLKPKFSEVTISAPKPLESIRRPSPDEPVVRLQQKISPSLRQALEKLKLSEDNLTEKKHEDDDVVKVGTLCKNGGCARSFEGPASNDQLCLFHAGVPIFHEGMKYWSCCKKKTSDFNTFLSQEGCSRGNHLWRKKDSLNIHIIFDGEKEFEQKINLWGVIDVSKSVVNMMAAKIEVAMRKSEPMSWARLDLPPPAPPKEEEKEEEESDSEDEEELD</sequence>
<feature type="region of interest" description="Disordered" evidence="4">
    <location>
        <begin position="61"/>
        <end position="90"/>
    </location>
</feature>
<keyword evidence="2" id="KW-0677">Repeat</keyword>
<feature type="domain" description="CHORD" evidence="5">
    <location>
        <begin position="158"/>
        <end position="217"/>
    </location>
</feature>
<evidence type="ECO:0000313" key="7">
    <source>
        <dbReference type="RefSeq" id="XP_045546224.1"/>
    </source>
</evidence>
<evidence type="ECO:0000256" key="1">
    <source>
        <dbReference type="ARBA" id="ARBA00022723"/>
    </source>
</evidence>
<dbReference type="PROSITE" id="PS51401">
    <property type="entry name" value="CHORD"/>
    <property type="match status" value="2"/>
</dbReference>
<dbReference type="PANTHER" id="PTHR46983:SF4">
    <property type="entry name" value="CYSTEINE AND HISTIDINE-RICH DOMAIN-CONTAINING PROTEIN 1"/>
    <property type="match status" value="1"/>
</dbReference>
<dbReference type="Proteomes" id="UP001652741">
    <property type="component" value="Chromosome ssa11"/>
</dbReference>
<keyword evidence="3" id="KW-0862">Zinc</keyword>
<dbReference type="GeneID" id="106592229"/>
<dbReference type="PANTHER" id="PTHR46983">
    <property type="entry name" value="CYSTEINE AND HISTIDINE-RICH DOMAIN-CONTAINING PROTEIN 1"/>
    <property type="match status" value="1"/>
</dbReference>
<feature type="compositionally biased region" description="Acidic residues" evidence="4">
    <location>
        <begin position="288"/>
        <end position="303"/>
    </location>
</feature>
<keyword evidence="6" id="KW-1185">Reference proteome</keyword>
<evidence type="ECO:0000256" key="2">
    <source>
        <dbReference type="ARBA" id="ARBA00022737"/>
    </source>
</evidence>
<dbReference type="Gene3D" id="4.10.1130.20">
    <property type="match status" value="2"/>
</dbReference>
<dbReference type="Gene3D" id="2.60.40.790">
    <property type="match status" value="1"/>
</dbReference>
<dbReference type="SUPFAM" id="SSF49764">
    <property type="entry name" value="HSP20-like chaperones"/>
    <property type="match status" value="1"/>
</dbReference>
<gene>
    <name evidence="7" type="primary">chordc1b</name>
</gene>
<reference evidence="7" key="1">
    <citation type="submission" date="2025-08" db="UniProtKB">
        <authorList>
            <consortium name="RefSeq"/>
        </authorList>
    </citation>
    <scope>IDENTIFICATION</scope>
</reference>
<evidence type="ECO:0000256" key="3">
    <source>
        <dbReference type="ARBA" id="ARBA00022833"/>
    </source>
</evidence>
<evidence type="ECO:0000256" key="4">
    <source>
        <dbReference type="SAM" id="MobiDB-lite"/>
    </source>
</evidence>
<keyword evidence="1" id="KW-0479">Metal-binding</keyword>
<evidence type="ECO:0000259" key="5">
    <source>
        <dbReference type="PROSITE" id="PS51401"/>
    </source>
</evidence>
<dbReference type="InterPro" id="IPR007051">
    <property type="entry name" value="CHORD_dom"/>
</dbReference>